<comment type="caution">
    <text evidence="1">The sequence shown here is derived from an EMBL/GenBank/DDBJ whole genome shotgun (WGS) entry which is preliminary data.</text>
</comment>
<evidence type="ECO:0000313" key="1">
    <source>
        <dbReference type="EMBL" id="GBN11429.1"/>
    </source>
</evidence>
<organism evidence="1 2">
    <name type="scientific">Araneus ventricosus</name>
    <name type="common">Orbweaver spider</name>
    <name type="synonym">Epeira ventricosa</name>
    <dbReference type="NCBI Taxonomy" id="182803"/>
    <lineage>
        <taxon>Eukaryota</taxon>
        <taxon>Metazoa</taxon>
        <taxon>Ecdysozoa</taxon>
        <taxon>Arthropoda</taxon>
        <taxon>Chelicerata</taxon>
        <taxon>Arachnida</taxon>
        <taxon>Araneae</taxon>
        <taxon>Araneomorphae</taxon>
        <taxon>Entelegynae</taxon>
        <taxon>Araneoidea</taxon>
        <taxon>Araneidae</taxon>
        <taxon>Araneus</taxon>
    </lineage>
</organism>
<dbReference type="Proteomes" id="UP000499080">
    <property type="component" value="Unassembled WGS sequence"/>
</dbReference>
<proteinExistence type="predicted"/>
<sequence>MAHGSTTVLRQSFAPLKLRLAIKVFANDYLRSSTMPEASLPGMKHNITNLNLGEGVSSSLAKKHRHRLQRGIKLKWGIRVACQDQ</sequence>
<gene>
    <name evidence="1" type="ORF">AVEN_88441_1</name>
</gene>
<reference evidence="1 2" key="1">
    <citation type="journal article" date="2019" name="Sci. Rep.">
        <title>Orb-weaving spider Araneus ventricosus genome elucidates the spidroin gene catalogue.</title>
        <authorList>
            <person name="Kono N."/>
            <person name="Nakamura H."/>
            <person name="Ohtoshi R."/>
            <person name="Moran D.A.P."/>
            <person name="Shinohara A."/>
            <person name="Yoshida Y."/>
            <person name="Fujiwara M."/>
            <person name="Mori M."/>
            <person name="Tomita M."/>
            <person name="Arakawa K."/>
        </authorList>
    </citation>
    <scope>NUCLEOTIDE SEQUENCE [LARGE SCALE GENOMIC DNA]</scope>
</reference>
<dbReference type="EMBL" id="BGPR01005573">
    <property type="protein sequence ID" value="GBN11429.1"/>
    <property type="molecule type" value="Genomic_DNA"/>
</dbReference>
<name>A0A4Y2LAK6_ARAVE</name>
<keyword evidence="2" id="KW-1185">Reference proteome</keyword>
<dbReference type="AlphaFoldDB" id="A0A4Y2LAK6"/>
<evidence type="ECO:0000313" key="2">
    <source>
        <dbReference type="Proteomes" id="UP000499080"/>
    </source>
</evidence>
<accession>A0A4Y2LAK6</accession>
<protein>
    <submittedName>
        <fullName evidence="1">Uncharacterized protein</fullName>
    </submittedName>
</protein>